<name>A0A2H0WQ71_9BACT</name>
<gene>
    <name evidence="5" type="ORF">COT64_00620</name>
</gene>
<proteinExistence type="inferred from homology"/>
<dbReference type="Pfam" id="PF01934">
    <property type="entry name" value="HepT-like"/>
    <property type="match status" value="1"/>
</dbReference>
<evidence type="ECO:0000313" key="6">
    <source>
        <dbReference type="Proteomes" id="UP000230775"/>
    </source>
</evidence>
<comment type="caution">
    <text evidence="5">The sequence shown here is derived from an EMBL/GenBank/DDBJ whole genome shotgun (WGS) entry which is preliminary data.</text>
</comment>
<keyword evidence="3" id="KW-0378">Hydrolase</keyword>
<dbReference type="GO" id="GO:0004540">
    <property type="term" value="F:RNA nuclease activity"/>
    <property type="evidence" value="ECO:0007669"/>
    <property type="project" value="InterPro"/>
</dbReference>
<evidence type="ECO:0008006" key="7">
    <source>
        <dbReference type="Google" id="ProtNLM"/>
    </source>
</evidence>
<dbReference type="InterPro" id="IPR037038">
    <property type="entry name" value="HepT-like_sf"/>
</dbReference>
<dbReference type="GO" id="GO:0110001">
    <property type="term" value="C:toxin-antitoxin complex"/>
    <property type="evidence" value="ECO:0007669"/>
    <property type="project" value="InterPro"/>
</dbReference>
<dbReference type="Proteomes" id="UP000230775">
    <property type="component" value="Unassembled WGS sequence"/>
</dbReference>
<dbReference type="GO" id="GO:0016787">
    <property type="term" value="F:hydrolase activity"/>
    <property type="evidence" value="ECO:0007669"/>
    <property type="project" value="UniProtKB-KW"/>
</dbReference>
<dbReference type="InterPro" id="IPR052379">
    <property type="entry name" value="Type_VII_TA_RNase"/>
</dbReference>
<protein>
    <recommendedName>
        <fullName evidence="7">DUF86 domain-containing protein</fullName>
    </recommendedName>
</protein>
<feature type="non-terminal residue" evidence="5">
    <location>
        <position position="1"/>
    </location>
</feature>
<organism evidence="5 6">
    <name type="scientific">Candidatus Shapirobacteria bacterium CG09_land_8_20_14_0_10_39_12</name>
    <dbReference type="NCBI Taxonomy" id="1974885"/>
    <lineage>
        <taxon>Bacteria</taxon>
        <taxon>Candidatus Shapironibacteriota</taxon>
    </lineage>
</organism>
<evidence type="ECO:0000256" key="3">
    <source>
        <dbReference type="ARBA" id="ARBA00022801"/>
    </source>
</evidence>
<dbReference type="Gene3D" id="1.20.120.580">
    <property type="entry name" value="bsu32300-like"/>
    <property type="match status" value="1"/>
</dbReference>
<dbReference type="PANTHER" id="PTHR33397">
    <property type="entry name" value="UPF0331 PROTEIN YUTE"/>
    <property type="match status" value="1"/>
</dbReference>
<reference evidence="6" key="1">
    <citation type="submission" date="2017-09" db="EMBL/GenBank/DDBJ databases">
        <title>Depth-based differentiation of microbial function through sediment-hosted aquifers and enrichment of novel symbionts in the deep terrestrial subsurface.</title>
        <authorList>
            <person name="Probst A.J."/>
            <person name="Ladd B."/>
            <person name="Jarett J.K."/>
            <person name="Geller-Mcgrath D.E."/>
            <person name="Sieber C.M.K."/>
            <person name="Emerson J.B."/>
            <person name="Anantharaman K."/>
            <person name="Thomas B.C."/>
            <person name="Malmstrom R."/>
            <person name="Stieglmeier M."/>
            <person name="Klingl A."/>
            <person name="Woyke T."/>
            <person name="Ryan C.M."/>
            <person name="Banfield J.F."/>
        </authorList>
    </citation>
    <scope>NUCLEOTIDE SEQUENCE [LARGE SCALE GENOMIC DNA]</scope>
</reference>
<keyword evidence="1" id="KW-1277">Toxin-antitoxin system</keyword>
<dbReference type="PANTHER" id="PTHR33397:SF5">
    <property type="entry name" value="RNASE YUTE-RELATED"/>
    <property type="match status" value="1"/>
</dbReference>
<accession>A0A2H0WQ71</accession>
<dbReference type="EMBL" id="PEZI01000014">
    <property type="protein sequence ID" value="PIS14813.1"/>
    <property type="molecule type" value="Genomic_DNA"/>
</dbReference>
<comment type="similarity">
    <text evidence="4">Belongs to the HepT RNase toxin family.</text>
</comment>
<keyword evidence="2" id="KW-0540">Nuclease</keyword>
<evidence type="ECO:0000313" key="5">
    <source>
        <dbReference type="EMBL" id="PIS14813.1"/>
    </source>
</evidence>
<dbReference type="InterPro" id="IPR008201">
    <property type="entry name" value="HepT-like"/>
</dbReference>
<dbReference type="AlphaFoldDB" id="A0A2H0WQ71"/>
<evidence type="ECO:0000256" key="1">
    <source>
        <dbReference type="ARBA" id="ARBA00022649"/>
    </source>
</evidence>
<evidence type="ECO:0000256" key="4">
    <source>
        <dbReference type="ARBA" id="ARBA00024207"/>
    </source>
</evidence>
<sequence>LGVVEHNKDALLLLGTKGIINKELAGRLADATDMRNVLVHGYDHINLNEFYKAITEDLKDLKDFSSQISDFLEKNPQV</sequence>
<evidence type="ECO:0000256" key="2">
    <source>
        <dbReference type="ARBA" id="ARBA00022722"/>
    </source>
</evidence>